<evidence type="ECO:0000313" key="10">
    <source>
        <dbReference type="Proteomes" id="UP000182658"/>
    </source>
</evidence>
<dbReference type="PANTHER" id="PTHR23112:SF37">
    <property type="entry name" value="G PROTEIN-COUPLED RECEPTOR GPR1"/>
    <property type="match status" value="1"/>
</dbReference>
<dbReference type="STRING" id="1408157.A0A1J7J759"/>
<proteinExistence type="predicted"/>
<feature type="transmembrane region" description="Helical" evidence="6">
    <location>
        <begin position="107"/>
        <end position="134"/>
    </location>
</feature>
<keyword evidence="3 6" id="KW-1133">Transmembrane helix</keyword>
<dbReference type="InParanoid" id="A0A1J7J759"/>
<evidence type="ECO:0000313" key="9">
    <source>
        <dbReference type="EMBL" id="OIW25624.1"/>
    </source>
</evidence>
<feature type="transmembrane region" description="Helical" evidence="6">
    <location>
        <begin position="307"/>
        <end position="326"/>
    </location>
</feature>
<protein>
    <recommendedName>
        <fullName evidence="11">Family A G protein-coupled receptor-like protein</fullName>
    </recommendedName>
</protein>
<keyword evidence="4 6" id="KW-0472">Membrane</keyword>
<feature type="transmembrane region" description="Helical" evidence="6">
    <location>
        <begin position="338"/>
        <end position="359"/>
    </location>
</feature>
<name>A0A1J7J759_9PEZI</name>
<dbReference type="Proteomes" id="UP000182658">
    <property type="component" value="Unassembled WGS sequence"/>
</dbReference>
<dbReference type="EMBL" id="KV875101">
    <property type="protein sequence ID" value="OIW25624.1"/>
    <property type="molecule type" value="Genomic_DNA"/>
</dbReference>
<evidence type="ECO:0000256" key="5">
    <source>
        <dbReference type="SAM" id="MobiDB-lite"/>
    </source>
</evidence>
<evidence type="ECO:0000259" key="8">
    <source>
        <dbReference type="Pfam" id="PF11970"/>
    </source>
</evidence>
<evidence type="ECO:0000256" key="4">
    <source>
        <dbReference type="ARBA" id="ARBA00023136"/>
    </source>
</evidence>
<dbReference type="InterPro" id="IPR022596">
    <property type="entry name" value="GPR1/2/3_C"/>
</dbReference>
<feature type="domain" description="G protein-coupled receptor GPR1/2/3 C-terminal" evidence="8">
    <location>
        <begin position="295"/>
        <end position="368"/>
    </location>
</feature>
<dbReference type="PANTHER" id="PTHR23112">
    <property type="entry name" value="G PROTEIN-COUPLED RECEPTOR 157-RELATED"/>
    <property type="match status" value="1"/>
</dbReference>
<feature type="transmembrane region" description="Helical" evidence="6">
    <location>
        <begin position="36"/>
        <end position="59"/>
    </location>
</feature>
<dbReference type="Pfam" id="PF11970">
    <property type="entry name" value="GPR_Gpa2_C"/>
    <property type="match status" value="1"/>
</dbReference>
<gene>
    <name evidence="9" type="ORF">CONLIGDRAFT_684170</name>
</gene>
<feature type="compositionally biased region" description="Basic and acidic residues" evidence="5">
    <location>
        <begin position="278"/>
        <end position="292"/>
    </location>
</feature>
<keyword evidence="10" id="KW-1185">Reference proteome</keyword>
<dbReference type="InterPro" id="IPR023041">
    <property type="entry name" value="Glucose_rcpt_Git3-like_N"/>
</dbReference>
<sequence>MTPAFNLADGHSTASAARSSKMMLERGMPIDHRTEVLMAVSMSFGLISSIATAFAFFWFVKMKRKYRHDLIMLLVQADFVKSAAFVICPLIQFATGSIDADSTFCQFVGFVLALGIEASDVAVLLIAVHSAMYIRRPRSGLYPYRWWAYAAYVIIPVLLAALAFADGGYVDLGAYCYLARDHGWSRLALSWIPRYLIFAFIVVTYLCIYIYVRTSIDRYDRNTSTTGPSITGSRRPSAIKKNPPEYPSSSLQEGTPEFNLPSSAADAQHGPYPSCDDPSCRTHEEQEPVDSEVARNRERIRRQLRSLFVYPLIYTLTWLFPLINQVLGQTHGAHSKPFWLSCLSLAGFAIQGFANSVVFTAREKPWRHTDDKGFWVALRGKLVLLPSGSGEHGGGAGAGPGRTLDEMTIEACTAKARREGEMMDRTEAVALGGGPKSPPLEVRSRNWWDADLESDDEEERRVGLS</sequence>
<feature type="domain" description="Glucose receptor Git3-like N-terminal" evidence="7">
    <location>
        <begin position="37"/>
        <end position="218"/>
    </location>
</feature>
<feature type="region of interest" description="Disordered" evidence="5">
    <location>
        <begin position="223"/>
        <end position="292"/>
    </location>
</feature>
<dbReference type="OrthoDB" id="5368598at2759"/>
<feature type="region of interest" description="Disordered" evidence="5">
    <location>
        <begin position="428"/>
        <end position="465"/>
    </location>
</feature>
<evidence type="ECO:0000256" key="2">
    <source>
        <dbReference type="ARBA" id="ARBA00022692"/>
    </source>
</evidence>
<dbReference type="GO" id="GO:0007189">
    <property type="term" value="P:adenylate cyclase-activating G protein-coupled receptor signaling pathway"/>
    <property type="evidence" value="ECO:0007669"/>
    <property type="project" value="TreeGrafter"/>
</dbReference>
<evidence type="ECO:0000256" key="3">
    <source>
        <dbReference type="ARBA" id="ARBA00022989"/>
    </source>
</evidence>
<comment type="subcellular location">
    <subcellularLocation>
        <location evidence="1">Membrane</location>
        <topology evidence="1">Multi-pass membrane protein</topology>
    </subcellularLocation>
</comment>
<dbReference type="GO" id="GO:0004930">
    <property type="term" value="F:G protein-coupled receptor activity"/>
    <property type="evidence" value="ECO:0007669"/>
    <property type="project" value="TreeGrafter"/>
</dbReference>
<accession>A0A1J7J759</accession>
<dbReference type="GO" id="GO:0005886">
    <property type="term" value="C:plasma membrane"/>
    <property type="evidence" value="ECO:0007669"/>
    <property type="project" value="TreeGrafter"/>
</dbReference>
<evidence type="ECO:0008006" key="11">
    <source>
        <dbReference type="Google" id="ProtNLM"/>
    </source>
</evidence>
<dbReference type="FunCoup" id="A0A1J7J759">
    <property type="interactions" value="118"/>
</dbReference>
<dbReference type="Pfam" id="PF11710">
    <property type="entry name" value="Git3"/>
    <property type="match status" value="1"/>
</dbReference>
<keyword evidence="2 6" id="KW-0812">Transmembrane</keyword>
<evidence type="ECO:0000259" key="7">
    <source>
        <dbReference type="Pfam" id="PF11710"/>
    </source>
</evidence>
<dbReference type="AlphaFoldDB" id="A0A1J7J759"/>
<dbReference type="Gene3D" id="1.20.1070.10">
    <property type="entry name" value="Rhodopsin 7-helix transmembrane proteins"/>
    <property type="match status" value="1"/>
</dbReference>
<evidence type="ECO:0000256" key="6">
    <source>
        <dbReference type="SAM" id="Phobius"/>
    </source>
</evidence>
<feature type="transmembrane region" description="Helical" evidence="6">
    <location>
        <begin position="146"/>
        <end position="165"/>
    </location>
</feature>
<dbReference type="SUPFAM" id="SSF81321">
    <property type="entry name" value="Family A G protein-coupled receptor-like"/>
    <property type="match status" value="1"/>
</dbReference>
<feature type="compositionally biased region" description="Polar residues" evidence="5">
    <location>
        <begin position="223"/>
        <end position="234"/>
    </location>
</feature>
<reference evidence="9 10" key="1">
    <citation type="submission" date="2016-10" db="EMBL/GenBank/DDBJ databases">
        <title>Draft genome sequence of Coniochaeta ligniaria NRRL30616, a lignocellulolytic fungus for bioabatement of inhibitors in plant biomass hydrolysates.</title>
        <authorList>
            <consortium name="DOE Joint Genome Institute"/>
            <person name="Jimenez D.J."/>
            <person name="Hector R.E."/>
            <person name="Riley R."/>
            <person name="Sun H."/>
            <person name="Grigoriev I.V."/>
            <person name="Van Elsas J.D."/>
            <person name="Nichols N.N."/>
        </authorList>
    </citation>
    <scope>NUCLEOTIDE SEQUENCE [LARGE SCALE GENOMIC DNA]</scope>
    <source>
        <strain evidence="9 10">NRRL 30616</strain>
    </source>
</reference>
<organism evidence="9 10">
    <name type="scientific">Coniochaeta ligniaria NRRL 30616</name>
    <dbReference type="NCBI Taxonomy" id="1408157"/>
    <lineage>
        <taxon>Eukaryota</taxon>
        <taxon>Fungi</taxon>
        <taxon>Dikarya</taxon>
        <taxon>Ascomycota</taxon>
        <taxon>Pezizomycotina</taxon>
        <taxon>Sordariomycetes</taxon>
        <taxon>Sordariomycetidae</taxon>
        <taxon>Coniochaetales</taxon>
        <taxon>Coniochaetaceae</taxon>
        <taxon>Coniochaeta</taxon>
    </lineage>
</organism>
<feature type="transmembrane region" description="Helical" evidence="6">
    <location>
        <begin position="192"/>
        <end position="212"/>
    </location>
</feature>
<evidence type="ECO:0000256" key="1">
    <source>
        <dbReference type="ARBA" id="ARBA00004141"/>
    </source>
</evidence>
<feature type="transmembrane region" description="Helical" evidence="6">
    <location>
        <begin position="71"/>
        <end position="95"/>
    </location>
</feature>